<dbReference type="InterPro" id="IPR003593">
    <property type="entry name" value="AAA+_ATPase"/>
</dbReference>
<dbReference type="SMART" id="SM00382">
    <property type="entry name" value="AAA"/>
    <property type="match status" value="1"/>
</dbReference>
<gene>
    <name evidence="4" type="ORF">NZNM25_13320</name>
</gene>
<dbReference type="Pfam" id="PF00437">
    <property type="entry name" value="T2SSE"/>
    <property type="match status" value="1"/>
</dbReference>
<dbReference type="InterPro" id="IPR050921">
    <property type="entry name" value="T4SS_GSP_E_ATPase"/>
</dbReference>
<comment type="similarity">
    <text evidence="1">Belongs to the GSP E family.</text>
</comment>
<keyword evidence="5" id="KW-1185">Reference proteome</keyword>
<comment type="caution">
    <text evidence="4">The sequence shown here is derived from an EMBL/GenBank/DDBJ whole genome shotgun (WGS) entry which is preliminary data.</text>
</comment>
<proteinExistence type="inferred from homology"/>
<accession>A0A2S2KSL8</accession>
<dbReference type="InterPro" id="IPR027417">
    <property type="entry name" value="P-loop_NTPase"/>
</dbReference>
<dbReference type="Proteomes" id="UP000245829">
    <property type="component" value="Unassembled WGS sequence"/>
</dbReference>
<organism evidence="4 5">
    <name type="scientific">Nitrosopumilus zosterae</name>
    <dbReference type="NCBI Taxonomy" id="718286"/>
    <lineage>
        <taxon>Archaea</taxon>
        <taxon>Nitrososphaerota</taxon>
        <taxon>Nitrososphaeria</taxon>
        <taxon>Nitrosopumilales</taxon>
        <taxon>Nitrosopumilaceae</taxon>
        <taxon>Nitrosopumilus</taxon>
    </lineage>
</organism>
<reference evidence="4 5" key="1">
    <citation type="submission" date="2018-05" db="EMBL/GenBank/DDBJ databases">
        <title>genome sequencing of Nitrosopumilus sp. NM25.</title>
        <authorList>
            <person name="Mori K."/>
            <person name="Nakagawa T."/>
        </authorList>
    </citation>
    <scope>NUCLEOTIDE SEQUENCE [LARGE SCALE GENOMIC DNA]</scope>
    <source>
        <strain evidence="4 5">NM25</strain>
    </source>
</reference>
<name>A0A2S2KSL8_9ARCH</name>
<dbReference type="AlphaFoldDB" id="A0A2S2KSL8"/>
<evidence type="ECO:0000259" key="3">
    <source>
        <dbReference type="SMART" id="SM00382"/>
    </source>
</evidence>
<keyword evidence="2" id="KW-0175">Coiled coil</keyword>
<dbReference type="PANTHER" id="PTHR30486:SF6">
    <property type="entry name" value="TYPE IV PILUS RETRACTATION ATPASE PILT"/>
    <property type="match status" value="1"/>
</dbReference>
<sequence length="553" mass="63417">MDEHALKRIRDVLNLKMRLNIFKEKLSELQKLRVETKEVAKSIKNQPETVSNNAENNTKIPQFMTLSKLEWDSNEIHAGIIKDPTAKGGLRYQVIEPVLSERDQKAFEIIKKLLMTELTVSLQDIKSKKDAERRLKKKIASMVKKYRLNIPKKNIAKINYYAIRDFVHLGKIEPLMRDHMIEEISCDGTNIPIYIWHREHESMPTNIIFEKDAELNNFSRKMAYVCGKHVSMADPIIDASLPNGSRINLTLGHEITKRGSTFTIRRFRADPITIIDLIKFGTISVDIAAFMWYLAEKKSTMLIAGGTASGKTTALNALASFIKPGEKVVSIEDTQELNLPHENWIPAVSRQNFTDTQIGEINQFDLLRAALRQRPDIIIVGETRGREAYTLFQAMATGHGGFSSIHADSVEATLTRLTSSPMDVPKALIANSLDLITLQLKIRVGNKSARRIIQVSEIDGIHETTGEIRTHEIFKWNPKTDTHDYMGNSVIFRKLKERDGDSEEKINYELTKRRLALEWMVKNDIRDHKEVTSNVMEYYADPERFYERKRLEV</sequence>
<evidence type="ECO:0000313" key="5">
    <source>
        <dbReference type="Proteomes" id="UP000245829"/>
    </source>
</evidence>
<dbReference type="Gene3D" id="3.30.450.370">
    <property type="match status" value="1"/>
</dbReference>
<dbReference type="GO" id="GO:0016887">
    <property type="term" value="F:ATP hydrolysis activity"/>
    <property type="evidence" value="ECO:0007669"/>
    <property type="project" value="InterPro"/>
</dbReference>
<dbReference type="RefSeq" id="WP_225866892.1">
    <property type="nucleotide sequence ID" value="NZ_BGKI01000007.1"/>
</dbReference>
<dbReference type="Gene3D" id="3.40.50.300">
    <property type="entry name" value="P-loop containing nucleotide triphosphate hydrolases"/>
    <property type="match status" value="1"/>
</dbReference>
<dbReference type="Gene3D" id="1.10.390.40">
    <property type="match status" value="1"/>
</dbReference>
<evidence type="ECO:0000256" key="2">
    <source>
        <dbReference type="SAM" id="Coils"/>
    </source>
</evidence>
<dbReference type="EMBL" id="BGKI01000007">
    <property type="protein sequence ID" value="GBH34541.1"/>
    <property type="molecule type" value="Genomic_DNA"/>
</dbReference>
<evidence type="ECO:0000313" key="4">
    <source>
        <dbReference type="EMBL" id="GBH34541.1"/>
    </source>
</evidence>
<dbReference type="SUPFAM" id="SSF52540">
    <property type="entry name" value="P-loop containing nucleoside triphosphate hydrolases"/>
    <property type="match status" value="1"/>
</dbReference>
<dbReference type="InterPro" id="IPR001482">
    <property type="entry name" value="T2SS/T4SS_dom"/>
</dbReference>
<dbReference type="CDD" id="cd01130">
    <property type="entry name" value="VirB11-like_ATPase"/>
    <property type="match status" value="1"/>
</dbReference>
<feature type="domain" description="AAA+ ATPase" evidence="3">
    <location>
        <begin position="297"/>
        <end position="428"/>
    </location>
</feature>
<dbReference type="PANTHER" id="PTHR30486">
    <property type="entry name" value="TWITCHING MOTILITY PROTEIN PILT"/>
    <property type="match status" value="1"/>
</dbReference>
<feature type="coiled-coil region" evidence="2">
    <location>
        <begin position="12"/>
        <end position="46"/>
    </location>
</feature>
<protein>
    <submittedName>
        <fullName evidence="4">Secretion system protein E</fullName>
    </submittedName>
</protein>
<evidence type="ECO:0000256" key="1">
    <source>
        <dbReference type="ARBA" id="ARBA00006611"/>
    </source>
</evidence>